<comment type="caution">
    <text evidence="1">The sequence shown here is derived from an EMBL/GenBank/DDBJ whole genome shotgun (WGS) entry which is preliminary data.</text>
</comment>
<keyword evidence="2" id="KW-1185">Reference proteome</keyword>
<dbReference type="OrthoDB" id="446642at2759"/>
<evidence type="ECO:0000313" key="1">
    <source>
        <dbReference type="EMBL" id="CAE7249816.1"/>
    </source>
</evidence>
<feature type="non-terminal residue" evidence="1">
    <location>
        <position position="139"/>
    </location>
</feature>
<accession>A0A812M063</accession>
<sequence>NGTYSWSTCFRSMFIHEANLTAWEDIYDSRGYSVHKGWVAGPNKVFRSVLRSFVDKAFGEYSHFYFMEFDAVPVRAEWLQQFVAEALYYPPAAIRGSRYRGDTWDNYLQKLPLELLFHINGNAIYTVGHPWTQYLLTQL</sequence>
<protein>
    <submittedName>
        <fullName evidence="1">CSMD1 protein</fullName>
    </submittedName>
</protein>
<proteinExistence type="predicted"/>
<name>A0A812M063_9DINO</name>
<gene>
    <name evidence="1" type="primary">CSMD1</name>
    <name evidence="1" type="ORF">SNAT2548_LOCUS12208</name>
</gene>
<feature type="non-terminal residue" evidence="1">
    <location>
        <position position="1"/>
    </location>
</feature>
<dbReference type="EMBL" id="CAJNDS010001156">
    <property type="protein sequence ID" value="CAE7249816.1"/>
    <property type="molecule type" value="Genomic_DNA"/>
</dbReference>
<evidence type="ECO:0000313" key="2">
    <source>
        <dbReference type="Proteomes" id="UP000604046"/>
    </source>
</evidence>
<dbReference type="Proteomes" id="UP000604046">
    <property type="component" value="Unassembled WGS sequence"/>
</dbReference>
<dbReference type="AlphaFoldDB" id="A0A812M063"/>
<reference evidence="1" key="1">
    <citation type="submission" date="2021-02" db="EMBL/GenBank/DDBJ databases">
        <authorList>
            <person name="Dougan E. K."/>
            <person name="Rhodes N."/>
            <person name="Thang M."/>
            <person name="Chan C."/>
        </authorList>
    </citation>
    <scope>NUCLEOTIDE SEQUENCE</scope>
</reference>
<organism evidence="1 2">
    <name type="scientific">Symbiodinium natans</name>
    <dbReference type="NCBI Taxonomy" id="878477"/>
    <lineage>
        <taxon>Eukaryota</taxon>
        <taxon>Sar</taxon>
        <taxon>Alveolata</taxon>
        <taxon>Dinophyceae</taxon>
        <taxon>Suessiales</taxon>
        <taxon>Symbiodiniaceae</taxon>
        <taxon>Symbiodinium</taxon>
    </lineage>
</organism>